<dbReference type="GeneID" id="81395562"/>
<reference evidence="1" key="1">
    <citation type="submission" date="2022-11" db="EMBL/GenBank/DDBJ databases">
        <authorList>
            <person name="Petersen C."/>
        </authorList>
    </citation>
    <scope>NUCLEOTIDE SEQUENCE</scope>
    <source>
        <strain evidence="1">IBT 34128</strain>
    </source>
</reference>
<evidence type="ECO:0000313" key="2">
    <source>
        <dbReference type="Proteomes" id="UP001141434"/>
    </source>
</evidence>
<dbReference type="AlphaFoldDB" id="A0A9W9FA59"/>
<gene>
    <name evidence="1" type="ORF">NUU61_005812</name>
</gene>
<proteinExistence type="predicted"/>
<name>A0A9W9FA59_9EURO</name>
<evidence type="ECO:0000313" key="1">
    <source>
        <dbReference type="EMBL" id="KAJ5096456.1"/>
    </source>
</evidence>
<dbReference type="EMBL" id="JAPMSZ010000007">
    <property type="protein sequence ID" value="KAJ5096456.1"/>
    <property type="molecule type" value="Genomic_DNA"/>
</dbReference>
<dbReference type="OrthoDB" id="4368377at2759"/>
<protein>
    <submittedName>
        <fullName evidence="1">Uncharacterized protein</fullName>
    </submittedName>
</protein>
<comment type="caution">
    <text evidence="1">The sequence shown here is derived from an EMBL/GenBank/DDBJ whole genome shotgun (WGS) entry which is preliminary data.</text>
</comment>
<reference evidence="1" key="2">
    <citation type="journal article" date="2023" name="IMA Fungus">
        <title>Comparative genomic study of the Penicillium genus elucidates a diverse pangenome and 15 lateral gene transfer events.</title>
        <authorList>
            <person name="Petersen C."/>
            <person name="Sorensen T."/>
            <person name="Nielsen M.R."/>
            <person name="Sondergaard T.E."/>
            <person name="Sorensen J.L."/>
            <person name="Fitzpatrick D.A."/>
            <person name="Frisvad J.C."/>
            <person name="Nielsen K.L."/>
        </authorList>
    </citation>
    <scope>NUCLEOTIDE SEQUENCE</scope>
    <source>
        <strain evidence="1">IBT 34128</strain>
    </source>
</reference>
<organism evidence="1 2">
    <name type="scientific">Penicillium alfredii</name>
    <dbReference type="NCBI Taxonomy" id="1506179"/>
    <lineage>
        <taxon>Eukaryota</taxon>
        <taxon>Fungi</taxon>
        <taxon>Dikarya</taxon>
        <taxon>Ascomycota</taxon>
        <taxon>Pezizomycotina</taxon>
        <taxon>Eurotiomycetes</taxon>
        <taxon>Eurotiomycetidae</taxon>
        <taxon>Eurotiales</taxon>
        <taxon>Aspergillaceae</taxon>
        <taxon>Penicillium</taxon>
    </lineage>
</organism>
<dbReference type="RefSeq" id="XP_056512007.1">
    <property type="nucleotide sequence ID" value="XM_056656394.1"/>
</dbReference>
<accession>A0A9W9FA59</accession>
<sequence length="217" mass="25225">MSLRTVLSSVVASTTNLKAKLQRHLQANDLHLYLQEFRERQRAKIERKWISQHRAETRVGNQIIQREMHLGAKLAYLQNQVNEQVSTDVADLNGIRACELELRQLNHDFGHHQQKLTDLEKAKPSGPLVREYLQSLRRRPRKLWKIEQVYCQLRGGCCARDCGCCERTWKTIRDPSGSVSYMHCTRACGCCVRYRGVYCTDPELKHLKPRPVTRSGR</sequence>
<keyword evidence="2" id="KW-1185">Reference proteome</keyword>
<dbReference type="Proteomes" id="UP001141434">
    <property type="component" value="Unassembled WGS sequence"/>
</dbReference>